<dbReference type="KEGG" id="aplc:110977830"/>
<dbReference type="PANTHER" id="PTHR22227:SF6">
    <property type="entry name" value="FAMILY WITH SEQUENCE SIMILARITY 122B ISOFORM X1"/>
    <property type="match status" value="1"/>
</dbReference>
<evidence type="ECO:0000256" key="2">
    <source>
        <dbReference type="SAM" id="MobiDB-lite"/>
    </source>
</evidence>
<proteinExistence type="inferred from homology"/>
<organism evidence="3 4">
    <name type="scientific">Acanthaster planci</name>
    <name type="common">Crown-of-thorns starfish</name>
    <dbReference type="NCBI Taxonomy" id="133434"/>
    <lineage>
        <taxon>Eukaryota</taxon>
        <taxon>Metazoa</taxon>
        <taxon>Echinodermata</taxon>
        <taxon>Eleutherozoa</taxon>
        <taxon>Asterozoa</taxon>
        <taxon>Asteroidea</taxon>
        <taxon>Valvatacea</taxon>
        <taxon>Valvatida</taxon>
        <taxon>Acanthasteridae</taxon>
        <taxon>Acanthaster</taxon>
    </lineage>
</organism>
<dbReference type="InterPro" id="IPR026716">
    <property type="entry name" value="PBIR1/2/3"/>
</dbReference>
<dbReference type="Proteomes" id="UP000694845">
    <property type="component" value="Unplaced"/>
</dbReference>
<evidence type="ECO:0000256" key="1">
    <source>
        <dbReference type="ARBA" id="ARBA00006725"/>
    </source>
</evidence>
<dbReference type="AlphaFoldDB" id="A0A8B7Y479"/>
<sequence length="295" mass="32264">MGDKDSICCHGESADEGQMEIERVMSPSGDSQSRLEDNRETGILRRSNSAPMFDGPTMSDESPVFQPIRERQRVRRFSANMSGNAKTANASTPVRVPSRIRQIQQEESLDVRSREAEHEREVQSAFQISHSCDEMSLGESIKALRSDGKTFSEPLRILTSSLPIPSTPSPNRDRTPGKQCFSPSMQISMRSNSLTPSPIPSPTRQTSRVRSMSPVLKPSLLNLKRKYDSDSDSTPPKRQLLSSPSHNSSSQSICSLSSDDASPPQRNLADPSASLAIPVSTSGAVFAFAMGDTHL</sequence>
<dbReference type="PANTHER" id="PTHR22227">
    <property type="entry name" value="FAMILY WITH SEQUENCE SIMILARITY 122B ISOFORM X1"/>
    <property type="match status" value="1"/>
</dbReference>
<feature type="region of interest" description="Disordered" evidence="2">
    <location>
        <begin position="25"/>
        <end position="66"/>
    </location>
</feature>
<feature type="region of interest" description="Disordered" evidence="2">
    <location>
        <begin position="159"/>
        <end position="273"/>
    </location>
</feature>
<dbReference type="GeneID" id="110977830"/>
<protein>
    <submittedName>
        <fullName evidence="4">Protein FAM122A-like</fullName>
    </submittedName>
</protein>
<dbReference type="RefSeq" id="XP_022087989.1">
    <property type="nucleotide sequence ID" value="XM_022232297.1"/>
</dbReference>
<feature type="compositionally biased region" description="Low complexity" evidence="2">
    <location>
        <begin position="242"/>
        <end position="262"/>
    </location>
</feature>
<evidence type="ECO:0000313" key="3">
    <source>
        <dbReference type="Proteomes" id="UP000694845"/>
    </source>
</evidence>
<feature type="compositionally biased region" description="Polar residues" evidence="2">
    <location>
        <begin position="181"/>
        <end position="210"/>
    </location>
</feature>
<dbReference type="OrthoDB" id="10036177at2759"/>
<gene>
    <name evidence="4" type="primary">LOC110977830</name>
</gene>
<name>A0A8B7Y479_ACAPL</name>
<dbReference type="GO" id="GO:0004865">
    <property type="term" value="F:protein serine/threonine phosphatase inhibitor activity"/>
    <property type="evidence" value="ECO:0007669"/>
    <property type="project" value="InterPro"/>
</dbReference>
<evidence type="ECO:0000313" key="4">
    <source>
        <dbReference type="RefSeq" id="XP_022087989.1"/>
    </source>
</evidence>
<accession>A0A8B7Y479</accession>
<dbReference type="OMA" id="MDVDCPI"/>
<keyword evidence="3" id="KW-1185">Reference proteome</keyword>
<comment type="similarity">
    <text evidence="1">Belongs to the FAM122 family.</text>
</comment>
<reference evidence="4" key="1">
    <citation type="submission" date="2025-08" db="UniProtKB">
        <authorList>
            <consortium name="RefSeq"/>
        </authorList>
    </citation>
    <scope>IDENTIFICATION</scope>
</reference>
<feature type="compositionally biased region" description="Basic and acidic residues" evidence="2">
    <location>
        <begin position="33"/>
        <end position="43"/>
    </location>
</feature>